<name>A0A8T2PF13_9TELE</name>
<dbReference type="GO" id="GO:0005737">
    <property type="term" value="C:cytoplasm"/>
    <property type="evidence" value="ECO:0007669"/>
    <property type="project" value="TreeGrafter"/>
</dbReference>
<keyword evidence="1" id="KW-0433">Leucine-rich repeat</keyword>
<dbReference type="SMART" id="SM00364">
    <property type="entry name" value="LRR_BAC"/>
    <property type="match status" value="7"/>
</dbReference>
<dbReference type="OrthoDB" id="1394818at2759"/>
<comment type="caution">
    <text evidence="8">The sequence shown here is derived from an EMBL/GenBank/DDBJ whole genome shotgun (WGS) entry which is preliminary data.</text>
</comment>
<evidence type="ECO:0000256" key="3">
    <source>
        <dbReference type="ARBA" id="ARBA00023907"/>
    </source>
</evidence>
<dbReference type="InterPro" id="IPR032675">
    <property type="entry name" value="LRR_dom_sf"/>
</dbReference>
<protein>
    <recommendedName>
        <fullName evidence="3">Leucine-rich repeat protein SHOC-2</fullName>
    </recommendedName>
    <alternativeName>
        <fullName evidence="6">Protein soc-2 homolog</fullName>
    </alternativeName>
    <alternativeName>
        <fullName evidence="4 5">protein Sur-8 homolog</fullName>
    </alternativeName>
</protein>
<proteinExistence type="predicted"/>
<organism evidence="8 9">
    <name type="scientific">Albula glossodonta</name>
    <name type="common">roundjaw bonefish</name>
    <dbReference type="NCBI Taxonomy" id="121402"/>
    <lineage>
        <taxon>Eukaryota</taxon>
        <taxon>Metazoa</taxon>
        <taxon>Chordata</taxon>
        <taxon>Craniata</taxon>
        <taxon>Vertebrata</taxon>
        <taxon>Euteleostomi</taxon>
        <taxon>Actinopterygii</taxon>
        <taxon>Neopterygii</taxon>
        <taxon>Teleostei</taxon>
        <taxon>Albuliformes</taxon>
        <taxon>Albulidae</taxon>
        <taxon>Albula</taxon>
    </lineage>
</organism>
<dbReference type="Pfam" id="PF00560">
    <property type="entry name" value="LRR_1"/>
    <property type="match status" value="2"/>
</dbReference>
<dbReference type="InterPro" id="IPR003591">
    <property type="entry name" value="Leu-rich_rpt_typical-subtyp"/>
</dbReference>
<evidence type="ECO:0000313" key="9">
    <source>
        <dbReference type="Proteomes" id="UP000824540"/>
    </source>
</evidence>
<accession>A0A8T2PF13</accession>
<dbReference type="InterPro" id="IPR001611">
    <property type="entry name" value="Leu-rich_rpt"/>
</dbReference>
<reference evidence="8" key="1">
    <citation type="thesis" date="2021" institute="BYU ScholarsArchive" country="Provo, UT, USA">
        <title>Applications of and Algorithms for Genome Assembly and Genomic Analyses with an Emphasis on Marine Teleosts.</title>
        <authorList>
            <person name="Pickett B.D."/>
        </authorList>
    </citation>
    <scope>NUCLEOTIDE SEQUENCE</scope>
    <source>
        <strain evidence="8">HI-2016</strain>
    </source>
</reference>
<evidence type="ECO:0000256" key="6">
    <source>
        <dbReference type="ARBA" id="ARBA00032455"/>
    </source>
</evidence>
<evidence type="ECO:0000256" key="4">
    <source>
        <dbReference type="ARBA" id="ARBA00029588"/>
    </source>
</evidence>
<dbReference type="PANTHER" id="PTHR48051:SF54">
    <property type="entry name" value="LEUCINE-RICH REPEAT-CONTAINING PROTEIN"/>
    <property type="match status" value="1"/>
</dbReference>
<evidence type="ECO:0000256" key="1">
    <source>
        <dbReference type="ARBA" id="ARBA00022614"/>
    </source>
</evidence>
<gene>
    <name evidence="8" type="ORF">JZ751_004103</name>
</gene>
<dbReference type="InterPro" id="IPR050216">
    <property type="entry name" value="LRR_domain-containing"/>
</dbReference>
<dbReference type="SUPFAM" id="SSF52058">
    <property type="entry name" value="L domain-like"/>
    <property type="match status" value="2"/>
</dbReference>
<keyword evidence="2" id="KW-0677">Repeat</keyword>
<dbReference type="Gene3D" id="3.80.10.10">
    <property type="entry name" value="Ribonuclease Inhibitor"/>
    <property type="match status" value="3"/>
</dbReference>
<feature type="region of interest" description="Disordered" evidence="7">
    <location>
        <begin position="1"/>
        <end position="30"/>
    </location>
</feature>
<keyword evidence="9" id="KW-1185">Reference proteome</keyword>
<dbReference type="Pfam" id="PF13855">
    <property type="entry name" value="LRR_8"/>
    <property type="match status" value="2"/>
</dbReference>
<dbReference type="EMBL" id="JAFBMS010000012">
    <property type="protein sequence ID" value="KAG9348078.1"/>
    <property type="molecule type" value="Genomic_DNA"/>
</dbReference>
<dbReference type="PANTHER" id="PTHR48051">
    <property type="match status" value="1"/>
</dbReference>
<evidence type="ECO:0000256" key="7">
    <source>
        <dbReference type="SAM" id="MobiDB-lite"/>
    </source>
</evidence>
<dbReference type="AlphaFoldDB" id="A0A8T2PF13"/>
<dbReference type="PROSITE" id="PS51450">
    <property type="entry name" value="LRR"/>
    <property type="match status" value="3"/>
</dbReference>
<evidence type="ECO:0000256" key="2">
    <source>
        <dbReference type="ARBA" id="ARBA00022737"/>
    </source>
</evidence>
<evidence type="ECO:0000313" key="8">
    <source>
        <dbReference type="EMBL" id="KAG9348078.1"/>
    </source>
</evidence>
<dbReference type="Proteomes" id="UP000824540">
    <property type="component" value="Unassembled WGS sequence"/>
</dbReference>
<sequence length="420" mass="46171">MCFSCGPAASDLSAPSPPPPLRSPAPAPPSAVSLPVTWDDHHLAVTLSLGYASAFSTGPSPMPSDLPSTQGSMGFSKLRSLNLSNNHLGEFPEAICDIPTLTEVNLSCNYLTSVHSAVGAMHNLQTFLLDGNSLHTLPAELGELQQLSYLGLSFNQFSELPALQELDASLFPRLEVLRCERNRLTSLKAGGNLLKGLYASSNELCQLEVYPVPGNLTFMDVSRNRLESLPDWVCESKRLEVLDISHNQICELPIGLRCLNASANKLESLPPSSLSEESQSILQELYLTNNRLTDKCVPMLTGHCHLRVLHLAYNHLQTFPASKMAKLEELEEVYLSGNQLKAIPTTILSCRRMHTLVAHSNCIQVFPEVMQLMEMKCVDLSCNELSEVTLPENLPPKLQELDLTGNPRLNLDHKTLELLK</sequence>
<feature type="compositionally biased region" description="Pro residues" evidence="7">
    <location>
        <begin position="15"/>
        <end position="29"/>
    </location>
</feature>
<evidence type="ECO:0000256" key="5">
    <source>
        <dbReference type="ARBA" id="ARBA00029998"/>
    </source>
</evidence>
<dbReference type="SMART" id="SM00369">
    <property type="entry name" value="LRR_TYP"/>
    <property type="match status" value="7"/>
</dbReference>